<keyword evidence="1" id="KW-1133">Transmembrane helix</keyword>
<feature type="transmembrane region" description="Helical" evidence="1">
    <location>
        <begin position="417"/>
        <end position="436"/>
    </location>
</feature>
<gene>
    <name evidence="2" type="ORF">COY14_02375</name>
</gene>
<evidence type="ECO:0008006" key="4">
    <source>
        <dbReference type="Google" id="ProtNLM"/>
    </source>
</evidence>
<evidence type="ECO:0000313" key="3">
    <source>
        <dbReference type="Proteomes" id="UP000230027"/>
    </source>
</evidence>
<accession>A0A2M7U481</accession>
<feature type="transmembrane region" description="Helical" evidence="1">
    <location>
        <begin position="179"/>
        <end position="200"/>
    </location>
</feature>
<dbReference type="EMBL" id="PFOD01000049">
    <property type="protein sequence ID" value="PIZ65438.1"/>
    <property type="molecule type" value="Genomic_DNA"/>
</dbReference>
<feature type="transmembrane region" description="Helical" evidence="1">
    <location>
        <begin position="93"/>
        <end position="125"/>
    </location>
</feature>
<dbReference type="AlphaFoldDB" id="A0A2M7U481"/>
<evidence type="ECO:0000313" key="2">
    <source>
        <dbReference type="EMBL" id="PIZ65438.1"/>
    </source>
</evidence>
<protein>
    <recommendedName>
        <fullName evidence="4">Glycosyltransferase RgtA/B/C/D-like domain-containing protein</fullName>
    </recommendedName>
</protein>
<feature type="transmembrane region" description="Helical" evidence="1">
    <location>
        <begin position="255"/>
        <end position="273"/>
    </location>
</feature>
<name>A0A2M7U481_9BACT</name>
<feature type="transmembrane region" description="Helical" evidence="1">
    <location>
        <begin position="330"/>
        <end position="351"/>
    </location>
</feature>
<feature type="transmembrane region" description="Helical" evidence="1">
    <location>
        <begin position="20"/>
        <end position="39"/>
    </location>
</feature>
<organism evidence="2 3">
    <name type="scientific">Candidatus Roizmanbacteria bacterium CG_4_10_14_0_2_um_filter_36_9</name>
    <dbReference type="NCBI Taxonomy" id="1974823"/>
    <lineage>
        <taxon>Bacteria</taxon>
        <taxon>Candidatus Roizmaniibacteriota</taxon>
    </lineage>
</organism>
<feature type="transmembrane region" description="Helical" evidence="1">
    <location>
        <begin position="391"/>
        <end position="410"/>
    </location>
</feature>
<evidence type="ECO:0000256" key="1">
    <source>
        <dbReference type="SAM" id="Phobius"/>
    </source>
</evidence>
<keyword evidence="1" id="KW-0472">Membrane</keyword>
<sequence>MDMKFFKEIINYLKKNPALIVLIIIGSTLNLLISVLYGIDGCFKDQCGLIVGTNSGDSLMHIGISAISFKTFPFQTPFFAGGVMQGYHYLPNLLMYLISLTGIPIVTVFYQLTPIIYMILLLFVGTYFAKKINKSPLFVGLILFFIYFGSTLAEWTSFIRAGSFIANNDVMVPLMSGMTYLRSLHYAFSIILLLFVLIILKKKSLKLGDVIKLSIIIFLAFGTKFYGAIVISLFIGFDEIFRFILCRGKDWKPFIQHSFIYFLGAIFGVLIFLDPFSVALSSQNIFIFAPFSIVHHVVEEPRMLKLDNLILARYYLQEHGYSPRLLIIELYSTFLFMTYYAGTRILGLIYLLKQILTRKIDRFELTLLITSIVTTLISVLFIQTGDWFNTIQFYAYVTIIFGILSAQLLFELLNSKYLLLKITAILVIFLTLPSAVSQYQYLIRHKNIIRQSEVEASAFLKKQDEGTVFSLPANAKKRSYIPALTHKSEYISFANVLENWRIDSTERQNLISDPTLIDIDKIEAKYFFLLKYDDDFVRSYLQLWRNDNYKLIFQNKDVMIYEKIVNSK</sequence>
<feature type="transmembrane region" description="Helical" evidence="1">
    <location>
        <begin position="212"/>
        <end position="235"/>
    </location>
</feature>
<dbReference type="Proteomes" id="UP000230027">
    <property type="component" value="Unassembled WGS sequence"/>
</dbReference>
<reference evidence="3" key="1">
    <citation type="submission" date="2017-09" db="EMBL/GenBank/DDBJ databases">
        <title>Depth-based differentiation of microbial function through sediment-hosted aquifers and enrichment of novel symbionts in the deep terrestrial subsurface.</title>
        <authorList>
            <person name="Probst A.J."/>
            <person name="Ladd B."/>
            <person name="Jarett J.K."/>
            <person name="Geller-Mcgrath D.E."/>
            <person name="Sieber C.M.K."/>
            <person name="Emerson J.B."/>
            <person name="Anantharaman K."/>
            <person name="Thomas B.C."/>
            <person name="Malmstrom R."/>
            <person name="Stieglmeier M."/>
            <person name="Klingl A."/>
            <person name="Woyke T."/>
            <person name="Ryan C.M."/>
            <person name="Banfield J.F."/>
        </authorList>
    </citation>
    <scope>NUCLEOTIDE SEQUENCE [LARGE SCALE GENOMIC DNA]</scope>
</reference>
<feature type="transmembrane region" description="Helical" evidence="1">
    <location>
        <begin position="363"/>
        <end position="385"/>
    </location>
</feature>
<comment type="caution">
    <text evidence="2">The sequence shown here is derived from an EMBL/GenBank/DDBJ whole genome shotgun (WGS) entry which is preliminary data.</text>
</comment>
<proteinExistence type="predicted"/>
<keyword evidence="1" id="KW-0812">Transmembrane</keyword>
<feature type="transmembrane region" description="Helical" evidence="1">
    <location>
        <begin position="137"/>
        <end position="159"/>
    </location>
</feature>